<feature type="region of interest" description="Disordered" evidence="1">
    <location>
        <begin position="26"/>
        <end position="54"/>
    </location>
</feature>
<proteinExistence type="predicted"/>
<name>A0A9P8TRE1_9HYPO</name>
<reference evidence="2" key="1">
    <citation type="submission" date="2021-08" db="EMBL/GenBank/DDBJ databases">
        <title>Chromosome-Level Trichoderma cornu-damae using Hi-C Data.</title>
        <authorList>
            <person name="Kim C.S."/>
        </authorList>
    </citation>
    <scope>NUCLEOTIDE SEQUENCE</scope>
    <source>
        <strain evidence="2">KA19-0412C</strain>
    </source>
</reference>
<gene>
    <name evidence="2" type="ORF">Trco_008366</name>
</gene>
<sequence length="119" mass="12868">MDSPGSCGRYVDIALPCPALSLRRKSDRNQAQGLDLKRYMARPTKPEPSMMAPGSLREVPETILVLVLAPVLAPSLSKEMAKLGGGSGYKHIFPNGEGSRDVVAYASLVRLAWQSFPRA</sequence>
<evidence type="ECO:0000256" key="1">
    <source>
        <dbReference type="SAM" id="MobiDB-lite"/>
    </source>
</evidence>
<accession>A0A9P8TRE1</accession>
<comment type="caution">
    <text evidence="2">The sequence shown here is derived from an EMBL/GenBank/DDBJ whole genome shotgun (WGS) entry which is preliminary data.</text>
</comment>
<dbReference type="AlphaFoldDB" id="A0A9P8TRE1"/>
<evidence type="ECO:0000313" key="3">
    <source>
        <dbReference type="Proteomes" id="UP000827724"/>
    </source>
</evidence>
<dbReference type="EMBL" id="JAIWOZ010000007">
    <property type="protein sequence ID" value="KAH6603591.1"/>
    <property type="molecule type" value="Genomic_DNA"/>
</dbReference>
<dbReference type="Proteomes" id="UP000827724">
    <property type="component" value="Unassembled WGS sequence"/>
</dbReference>
<keyword evidence="3" id="KW-1185">Reference proteome</keyword>
<organism evidence="2 3">
    <name type="scientific">Trichoderma cornu-damae</name>
    <dbReference type="NCBI Taxonomy" id="654480"/>
    <lineage>
        <taxon>Eukaryota</taxon>
        <taxon>Fungi</taxon>
        <taxon>Dikarya</taxon>
        <taxon>Ascomycota</taxon>
        <taxon>Pezizomycotina</taxon>
        <taxon>Sordariomycetes</taxon>
        <taxon>Hypocreomycetidae</taxon>
        <taxon>Hypocreales</taxon>
        <taxon>Hypocreaceae</taxon>
        <taxon>Trichoderma</taxon>
    </lineage>
</organism>
<evidence type="ECO:0000313" key="2">
    <source>
        <dbReference type="EMBL" id="KAH6603591.1"/>
    </source>
</evidence>
<protein>
    <submittedName>
        <fullName evidence="2">Uncharacterized protein</fullName>
    </submittedName>
</protein>